<dbReference type="InterPro" id="IPR019080">
    <property type="entry name" value="YqaJ_viral_recombinase"/>
</dbReference>
<feature type="domain" description="YqaJ viral recombinase" evidence="1">
    <location>
        <begin position="25"/>
        <end position="157"/>
    </location>
</feature>
<keyword evidence="2" id="KW-0255">Endonuclease</keyword>
<dbReference type="EMBL" id="LR796658">
    <property type="protein sequence ID" value="CAB4157285.1"/>
    <property type="molecule type" value="Genomic_DNA"/>
</dbReference>
<dbReference type="Pfam" id="PF09588">
    <property type="entry name" value="YqaJ"/>
    <property type="match status" value="1"/>
</dbReference>
<sequence>MIKELEIKELGDAVLLGNFENGSAEWHALRNESGAVGGSDIGAIASLSPWESPITKWAKKTGQISDDFAPNMSMRLGNKLETPILEIFAEEHPEFEIFTTGTWAHKEFDWQRANPDALYRKADGTWGIIEVKFSRDYWTEVPQHYRAQVLWYMNVFGIQEATLVALAGSSYQEFEIEWDSFEASSLIAAAYRFRESVLNVKMPDWDGSNSTFETIRAMNPKIEDGEEHLDELGVHYFIALTQFEEAEKKLTELKSRVLSAMGGKKKGIVYGEHALSLRARGMGNPYLHHEKGKK</sequence>
<keyword evidence="2" id="KW-0540">Nuclease</keyword>
<evidence type="ECO:0000259" key="1">
    <source>
        <dbReference type="Pfam" id="PF09588"/>
    </source>
</evidence>
<dbReference type="InterPro" id="IPR011604">
    <property type="entry name" value="PDDEXK-like_dom_sf"/>
</dbReference>
<evidence type="ECO:0000313" key="2">
    <source>
        <dbReference type="EMBL" id="CAB4157285.1"/>
    </source>
</evidence>
<dbReference type="Gene3D" id="3.90.320.10">
    <property type="match status" value="1"/>
</dbReference>
<name>A0A6J5NJ91_9CAUD</name>
<dbReference type="GO" id="GO:0004519">
    <property type="term" value="F:endonuclease activity"/>
    <property type="evidence" value="ECO:0007669"/>
    <property type="project" value="UniProtKB-KW"/>
</dbReference>
<dbReference type="PANTHER" id="PTHR46609:SF6">
    <property type="entry name" value="EXONUCLEASE, PHAGE-TYPE_RECB, C-TERMINAL DOMAIN-CONTAINING PROTEIN-RELATED"/>
    <property type="match status" value="1"/>
</dbReference>
<proteinExistence type="predicted"/>
<dbReference type="PANTHER" id="PTHR46609">
    <property type="entry name" value="EXONUCLEASE, PHAGE-TYPE/RECB, C-TERMINAL DOMAIN-CONTAINING PROTEIN"/>
    <property type="match status" value="1"/>
</dbReference>
<dbReference type="InterPro" id="IPR011335">
    <property type="entry name" value="Restrct_endonuc-II-like"/>
</dbReference>
<organism evidence="2">
    <name type="scientific">uncultured Caudovirales phage</name>
    <dbReference type="NCBI Taxonomy" id="2100421"/>
    <lineage>
        <taxon>Viruses</taxon>
        <taxon>Duplodnaviria</taxon>
        <taxon>Heunggongvirae</taxon>
        <taxon>Uroviricota</taxon>
        <taxon>Caudoviricetes</taxon>
        <taxon>Peduoviridae</taxon>
        <taxon>Maltschvirus</taxon>
        <taxon>Maltschvirus maltsch</taxon>
    </lineage>
</organism>
<dbReference type="InterPro" id="IPR051703">
    <property type="entry name" value="NF-kappa-B_Signaling_Reg"/>
</dbReference>
<dbReference type="SUPFAM" id="SSF52980">
    <property type="entry name" value="Restriction endonuclease-like"/>
    <property type="match status" value="1"/>
</dbReference>
<keyword evidence="2" id="KW-0378">Hydrolase</keyword>
<gene>
    <name evidence="2" type="ORF">UFOVP692_12</name>
</gene>
<accession>A0A6J5NJ91</accession>
<reference evidence="2" key="1">
    <citation type="submission" date="2020-04" db="EMBL/GenBank/DDBJ databases">
        <authorList>
            <person name="Chiriac C."/>
            <person name="Salcher M."/>
            <person name="Ghai R."/>
            <person name="Kavagutti S V."/>
        </authorList>
    </citation>
    <scope>NUCLEOTIDE SEQUENCE</scope>
</reference>
<protein>
    <submittedName>
        <fullName evidence="2">COG5377 Phage-related protein, predicted endonuclease</fullName>
    </submittedName>
</protein>